<protein>
    <recommendedName>
        <fullName evidence="4">Ubiquitin-like protease family profile domain-containing protein</fullName>
    </recommendedName>
</protein>
<evidence type="ECO:0000256" key="3">
    <source>
        <dbReference type="ARBA" id="ARBA00022801"/>
    </source>
</evidence>
<feature type="domain" description="Ubiquitin-like protease family profile" evidence="4">
    <location>
        <begin position="12"/>
        <end position="178"/>
    </location>
</feature>
<dbReference type="SUPFAM" id="SSF54001">
    <property type="entry name" value="Cysteine proteinases"/>
    <property type="match status" value="1"/>
</dbReference>
<reference evidence="6" key="1">
    <citation type="submission" date="2014-04" db="EMBL/GenBank/DDBJ databases">
        <title>Evolutionary Origins and Diversification of the Mycorrhizal Mutualists.</title>
        <authorList>
            <consortium name="DOE Joint Genome Institute"/>
            <consortium name="Mycorrhizal Genomics Consortium"/>
            <person name="Kohler A."/>
            <person name="Kuo A."/>
            <person name="Nagy L.G."/>
            <person name="Floudas D."/>
            <person name="Copeland A."/>
            <person name="Barry K.W."/>
            <person name="Cichocki N."/>
            <person name="Veneault-Fourrey C."/>
            <person name="LaButti K."/>
            <person name="Lindquist E.A."/>
            <person name="Lipzen A."/>
            <person name="Lundell T."/>
            <person name="Morin E."/>
            <person name="Murat C."/>
            <person name="Riley R."/>
            <person name="Ohm R."/>
            <person name="Sun H."/>
            <person name="Tunlid A."/>
            <person name="Henrissat B."/>
            <person name="Grigoriev I.V."/>
            <person name="Hibbett D.S."/>
            <person name="Martin F."/>
        </authorList>
    </citation>
    <scope>NUCLEOTIDE SEQUENCE [LARGE SCALE GENOMIC DNA]</scope>
    <source>
        <strain evidence="6">FD-334 SS-4</strain>
    </source>
</reference>
<sequence>MSWSGQIYGSTPSTTMEQLPAYLTQEWLSDDHENQMLHLLRDQLNEEALNNNIYVAETYFFQLLTQIHRDPRSYSTSNSFAWIRRVGQDLATGVNDKLTTIININMNHWIGVVVDFERSNILYGDSMGGVIDHGVSETLTWWTNFHTGRHFNMWYLPITRQQDGHSCGILAWNAIAACVLPAKYSLIDPSGATNERMRVFLQIVEEHQKVSCSVSFSVHFI</sequence>
<dbReference type="AlphaFoldDB" id="A0A0D2QBT1"/>
<dbReference type="Pfam" id="PF02902">
    <property type="entry name" value="Peptidase_C48"/>
    <property type="match status" value="1"/>
</dbReference>
<keyword evidence="3" id="KW-0378">Hydrolase</keyword>
<evidence type="ECO:0000313" key="6">
    <source>
        <dbReference type="Proteomes" id="UP000054270"/>
    </source>
</evidence>
<evidence type="ECO:0000256" key="1">
    <source>
        <dbReference type="ARBA" id="ARBA00005234"/>
    </source>
</evidence>
<organism evidence="5 6">
    <name type="scientific">Hypholoma sublateritium (strain FD-334 SS-4)</name>
    <dbReference type="NCBI Taxonomy" id="945553"/>
    <lineage>
        <taxon>Eukaryota</taxon>
        <taxon>Fungi</taxon>
        <taxon>Dikarya</taxon>
        <taxon>Basidiomycota</taxon>
        <taxon>Agaricomycotina</taxon>
        <taxon>Agaricomycetes</taxon>
        <taxon>Agaricomycetidae</taxon>
        <taxon>Agaricales</taxon>
        <taxon>Agaricineae</taxon>
        <taxon>Strophariaceae</taxon>
        <taxon>Hypholoma</taxon>
    </lineage>
</organism>
<keyword evidence="2" id="KW-0645">Protease</keyword>
<evidence type="ECO:0000259" key="4">
    <source>
        <dbReference type="PROSITE" id="PS50600"/>
    </source>
</evidence>
<dbReference type="EMBL" id="KN817519">
    <property type="protein sequence ID" value="KJA29085.1"/>
    <property type="molecule type" value="Genomic_DNA"/>
</dbReference>
<gene>
    <name evidence="5" type="ORF">HYPSUDRAFT_127910</name>
</gene>
<evidence type="ECO:0000313" key="5">
    <source>
        <dbReference type="EMBL" id="KJA29085.1"/>
    </source>
</evidence>
<dbReference type="GO" id="GO:0008234">
    <property type="term" value="F:cysteine-type peptidase activity"/>
    <property type="evidence" value="ECO:0007669"/>
    <property type="project" value="InterPro"/>
</dbReference>
<dbReference type="Gene3D" id="3.40.395.10">
    <property type="entry name" value="Adenoviral Proteinase, Chain A"/>
    <property type="match status" value="1"/>
</dbReference>
<dbReference type="GO" id="GO:0006508">
    <property type="term" value="P:proteolysis"/>
    <property type="evidence" value="ECO:0007669"/>
    <property type="project" value="UniProtKB-KW"/>
</dbReference>
<dbReference type="OMA" id="HINAYLE"/>
<dbReference type="PROSITE" id="PS50600">
    <property type="entry name" value="ULP_PROTEASE"/>
    <property type="match status" value="1"/>
</dbReference>
<dbReference type="InterPro" id="IPR003653">
    <property type="entry name" value="Peptidase_C48_C"/>
</dbReference>
<name>A0A0D2QBT1_HYPSF</name>
<comment type="similarity">
    <text evidence="1">Belongs to the peptidase C48 family.</text>
</comment>
<proteinExistence type="inferred from homology"/>
<dbReference type="Proteomes" id="UP000054270">
    <property type="component" value="Unassembled WGS sequence"/>
</dbReference>
<dbReference type="STRING" id="945553.A0A0D2QBT1"/>
<accession>A0A0D2QBT1</accession>
<dbReference type="GO" id="GO:0019783">
    <property type="term" value="F:ubiquitin-like protein peptidase activity"/>
    <property type="evidence" value="ECO:0007669"/>
    <property type="project" value="UniProtKB-ARBA"/>
</dbReference>
<dbReference type="InterPro" id="IPR038765">
    <property type="entry name" value="Papain-like_cys_pep_sf"/>
</dbReference>
<keyword evidence="6" id="KW-1185">Reference proteome</keyword>
<dbReference type="OrthoDB" id="2979847at2759"/>
<evidence type="ECO:0000256" key="2">
    <source>
        <dbReference type="ARBA" id="ARBA00022670"/>
    </source>
</evidence>